<sequence length="93" mass="10562">DENESYESIEDYNDNSISQTFIPVPPPTCCKDSAIDKALSNLQNNNNQPPIIEWLKINHAPIDEFNTPGYMARAFPTLYPYGIADLYAPRIKK</sequence>
<comment type="caution">
    <text evidence="1">The sequence shown here is derived from an EMBL/GenBank/DDBJ whole genome shotgun (WGS) entry which is preliminary data.</text>
</comment>
<keyword evidence="2" id="KW-1185">Reference proteome</keyword>
<feature type="non-terminal residue" evidence="1">
    <location>
        <position position="1"/>
    </location>
</feature>
<dbReference type="OrthoDB" id="2427560at2759"/>
<accession>A0A9N9K543</accession>
<proteinExistence type="predicted"/>
<gene>
    <name evidence="1" type="ORF">RFULGI_LOCUS18721</name>
</gene>
<dbReference type="Proteomes" id="UP000789396">
    <property type="component" value="Unassembled WGS sequence"/>
</dbReference>
<name>A0A9N9K543_9GLOM</name>
<feature type="non-terminal residue" evidence="1">
    <location>
        <position position="93"/>
    </location>
</feature>
<reference evidence="1" key="1">
    <citation type="submission" date="2021-06" db="EMBL/GenBank/DDBJ databases">
        <authorList>
            <person name="Kallberg Y."/>
            <person name="Tangrot J."/>
            <person name="Rosling A."/>
        </authorList>
    </citation>
    <scope>NUCLEOTIDE SEQUENCE</scope>
    <source>
        <strain evidence="1">IN212</strain>
    </source>
</reference>
<organism evidence="1 2">
    <name type="scientific">Racocetra fulgida</name>
    <dbReference type="NCBI Taxonomy" id="60492"/>
    <lineage>
        <taxon>Eukaryota</taxon>
        <taxon>Fungi</taxon>
        <taxon>Fungi incertae sedis</taxon>
        <taxon>Mucoromycota</taxon>
        <taxon>Glomeromycotina</taxon>
        <taxon>Glomeromycetes</taxon>
        <taxon>Diversisporales</taxon>
        <taxon>Gigasporaceae</taxon>
        <taxon>Racocetra</taxon>
    </lineage>
</organism>
<evidence type="ECO:0000313" key="2">
    <source>
        <dbReference type="Proteomes" id="UP000789396"/>
    </source>
</evidence>
<dbReference type="AlphaFoldDB" id="A0A9N9K543"/>
<dbReference type="EMBL" id="CAJVPZ010084438">
    <property type="protein sequence ID" value="CAG8810705.1"/>
    <property type="molecule type" value="Genomic_DNA"/>
</dbReference>
<evidence type="ECO:0000313" key="1">
    <source>
        <dbReference type="EMBL" id="CAG8810705.1"/>
    </source>
</evidence>
<protein>
    <submittedName>
        <fullName evidence="1">6162_t:CDS:1</fullName>
    </submittedName>
</protein>